<evidence type="ECO:0000313" key="2">
    <source>
        <dbReference type="Proteomes" id="UP000027466"/>
    </source>
</evidence>
<accession>A0A069PTI2</accession>
<organism evidence="1 2">
    <name type="scientific">Caballeronia glathei</name>
    <dbReference type="NCBI Taxonomy" id="60547"/>
    <lineage>
        <taxon>Bacteria</taxon>
        <taxon>Pseudomonadati</taxon>
        <taxon>Pseudomonadota</taxon>
        <taxon>Betaproteobacteria</taxon>
        <taxon>Burkholderiales</taxon>
        <taxon>Burkholderiaceae</taxon>
        <taxon>Caballeronia</taxon>
    </lineage>
</organism>
<dbReference type="STRING" id="60547.GCA_000751215_02438"/>
<name>A0A069PTI2_9BURK</name>
<dbReference type="AlphaFoldDB" id="A0A069PTI2"/>
<reference evidence="1 2" key="1">
    <citation type="submission" date="2014-03" db="EMBL/GenBank/DDBJ databases">
        <title>Draft Genome Sequences of Four Burkholderia Strains.</title>
        <authorList>
            <person name="Liu X.Y."/>
            <person name="Li C.X."/>
            <person name="Xu J.H."/>
        </authorList>
    </citation>
    <scope>NUCLEOTIDE SEQUENCE [LARGE SCALE GENOMIC DNA]</scope>
    <source>
        <strain evidence="1 2">DSM 50014</strain>
    </source>
</reference>
<dbReference type="EMBL" id="JFHC01000005">
    <property type="protein sequence ID" value="KDR43905.1"/>
    <property type="molecule type" value="Genomic_DNA"/>
</dbReference>
<protein>
    <recommendedName>
        <fullName evidence="3">TetR family transcriptional regulator</fullName>
    </recommendedName>
</protein>
<sequence>MNPDLRHTLDTAYERLRHMDPSPTAFAGNYALCLGIIMGGETCGGMSKEEAAVERAHLSMLATMYEIKLGVRSGFGR</sequence>
<gene>
    <name evidence="1" type="ORF">BG61_29060</name>
</gene>
<proteinExistence type="predicted"/>
<evidence type="ECO:0008006" key="3">
    <source>
        <dbReference type="Google" id="ProtNLM"/>
    </source>
</evidence>
<comment type="caution">
    <text evidence="1">The sequence shown here is derived from an EMBL/GenBank/DDBJ whole genome shotgun (WGS) entry which is preliminary data.</text>
</comment>
<dbReference type="RefSeq" id="WP_035930582.1">
    <property type="nucleotide sequence ID" value="NZ_CADFFX010000001.1"/>
</dbReference>
<evidence type="ECO:0000313" key="1">
    <source>
        <dbReference type="EMBL" id="KDR43905.1"/>
    </source>
</evidence>
<dbReference type="Proteomes" id="UP000027466">
    <property type="component" value="Unassembled WGS sequence"/>
</dbReference>
<keyword evidence="2" id="KW-1185">Reference proteome</keyword>